<name>A0A151L2B9_9APIC</name>
<feature type="compositionally biased region" description="Basic and acidic residues" evidence="1">
    <location>
        <begin position="7"/>
        <end position="20"/>
    </location>
</feature>
<dbReference type="Gene3D" id="1.20.58.830">
    <property type="match status" value="1"/>
</dbReference>
<feature type="compositionally biased region" description="Basic and acidic residues" evidence="1">
    <location>
        <begin position="212"/>
        <end position="223"/>
    </location>
</feature>
<dbReference type="KEGG" id="pgab:PGSY75_0038900"/>
<feature type="region of interest" description="Disordered" evidence="1">
    <location>
        <begin position="212"/>
        <end position="236"/>
    </location>
</feature>
<feature type="compositionally biased region" description="Polar residues" evidence="1">
    <location>
        <begin position="51"/>
        <end position="67"/>
    </location>
</feature>
<protein>
    <submittedName>
        <fullName evidence="2">Putative EMP1-like protein</fullName>
    </submittedName>
</protein>
<proteinExistence type="predicted"/>
<evidence type="ECO:0000313" key="2">
    <source>
        <dbReference type="EMBL" id="KYN93007.1"/>
    </source>
</evidence>
<feature type="region of interest" description="Disordered" evidence="1">
    <location>
        <begin position="1"/>
        <end position="20"/>
    </location>
</feature>
<sequence>KNFHENTAVKDNESKTWRERWNDMDTKYRELMKTAKKEIEEELEKRRKAAQPTSITQPQGSQSSSDSIPPYMVKCGDNDECLKPDKESFYQYLADNGRTSLSSYMNLVLKDSNCGKDKPRWDRTTVVKNANSGKTSSNNKTKQFYPETFGDKPAGYKYACDCKIPSREELCRDNHMYNTRWKCGQNSGNITPSHTRRSATTGKQTYELCNLKHEENDEEDKRTTRSISSTPPGGKNLSDEDFEFFNSFDSWYKDIQDKLDHHSHRISRDCKLQTNIGTTSSGGSNTPSTECQYCRDSCECYKLWVNHMKNQWKTQQTN</sequence>
<dbReference type="AlphaFoldDB" id="A0A151L2B9"/>
<feature type="non-terminal residue" evidence="2">
    <location>
        <position position="1"/>
    </location>
</feature>
<dbReference type="Proteomes" id="UP000076004">
    <property type="component" value="Unassembled WGS sequence"/>
</dbReference>
<feature type="region of interest" description="Disordered" evidence="1">
    <location>
        <begin position="39"/>
        <end position="69"/>
    </location>
</feature>
<comment type="caution">
    <text evidence="2">The sequence shown here is derived from an EMBL/GenBank/DDBJ whole genome shotgun (WGS) entry which is preliminary data.</text>
</comment>
<organism evidence="2 3">
    <name type="scientific">Plasmodium gaboni</name>
    <dbReference type="NCBI Taxonomy" id="647221"/>
    <lineage>
        <taxon>Eukaryota</taxon>
        <taxon>Sar</taxon>
        <taxon>Alveolata</taxon>
        <taxon>Apicomplexa</taxon>
        <taxon>Aconoidasida</taxon>
        <taxon>Haemosporida</taxon>
        <taxon>Plasmodiidae</taxon>
        <taxon>Plasmodium</taxon>
        <taxon>Plasmodium (Laverania)</taxon>
    </lineage>
</organism>
<dbReference type="GeneID" id="29774118"/>
<dbReference type="EMBL" id="LVLB01000387">
    <property type="protein sequence ID" value="KYN93007.1"/>
    <property type="molecule type" value="Genomic_DNA"/>
</dbReference>
<evidence type="ECO:0000313" key="3">
    <source>
        <dbReference type="Proteomes" id="UP000076004"/>
    </source>
</evidence>
<dbReference type="SUPFAM" id="SSF140924">
    <property type="entry name" value="Duffy binding domain-like"/>
    <property type="match status" value="1"/>
</dbReference>
<accession>A0A151L2B9</accession>
<dbReference type="VEuPathDB" id="PlasmoDB:PGSY75_0038900"/>
<dbReference type="VEuPathDB" id="PlasmoDB:PGABG01_0808700"/>
<evidence type="ECO:0000256" key="1">
    <source>
        <dbReference type="SAM" id="MobiDB-lite"/>
    </source>
</evidence>
<dbReference type="RefSeq" id="XP_018638711.1">
    <property type="nucleotide sequence ID" value="XM_018783507.1"/>
</dbReference>
<gene>
    <name evidence="2" type="ORF">PGSY75_0038900</name>
</gene>
<reference evidence="2 3" key="1">
    <citation type="journal article" date="2016" name="Nat. Commun.">
        <title>Genomes of cryptic chimpanzee Plasmodium species reveal key evolutionary events leading to human malaria.</title>
        <authorList>
            <person name="Sundararaman S.A."/>
            <person name="Plenderleith L.J."/>
            <person name="Liu W."/>
            <person name="Loy D.E."/>
            <person name="Learn G.H."/>
            <person name="Li Y."/>
            <person name="Shaw K.S."/>
            <person name="Ayouba A."/>
            <person name="Peeters M."/>
            <person name="Speede S."/>
            <person name="Shaw G.M."/>
            <person name="Bushman F.D."/>
            <person name="Brisson D."/>
            <person name="Rayner J.C."/>
            <person name="Sharp P.M."/>
            <person name="Hahn B.H."/>
        </authorList>
    </citation>
    <scope>NUCLEOTIDE SEQUENCE [LARGE SCALE GENOMIC DNA]</scope>
    <source>
        <strain evidence="2 3">SY75</strain>
    </source>
</reference>
<feature type="non-terminal residue" evidence="2">
    <location>
        <position position="318"/>
    </location>
</feature>